<dbReference type="PANTHER" id="PTHR13348:SF0">
    <property type="entry name" value="RIBONUCLEASE P PROTEIN SUBUNIT P29"/>
    <property type="match status" value="1"/>
</dbReference>
<organism evidence="4 5">
    <name type="scientific">Naumovozyma castellii</name>
    <name type="common">Yeast</name>
    <name type="synonym">Saccharomyces castellii</name>
    <dbReference type="NCBI Taxonomy" id="27288"/>
    <lineage>
        <taxon>Eukaryota</taxon>
        <taxon>Fungi</taxon>
        <taxon>Dikarya</taxon>
        <taxon>Ascomycota</taxon>
        <taxon>Saccharomycotina</taxon>
        <taxon>Saccharomycetes</taxon>
        <taxon>Saccharomycetales</taxon>
        <taxon>Saccharomycetaceae</taxon>
        <taxon>Naumovozyma</taxon>
    </lineage>
</organism>
<dbReference type="SMART" id="SM00538">
    <property type="entry name" value="POP4"/>
    <property type="match status" value="1"/>
</dbReference>
<reference evidence="5" key="1">
    <citation type="journal article" date="2011" name="Proc. Natl. Acad. Sci. U.S.A.">
        <title>Evolutionary erosion of yeast sex chromosomes by mating-type switching accidents.</title>
        <authorList>
            <person name="Gordon J.L."/>
            <person name="Armisen D."/>
            <person name="Proux-Wera E."/>
            <person name="Oheigeartaigh S.S."/>
            <person name="Byrne K.P."/>
            <person name="Wolfe K.H."/>
        </authorList>
    </citation>
    <scope>NUCLEOTIDE SEQUENCE [LARGE SCALE GENOMIC DNA]</scope>
    <source>
        <strain evidence="5">ATCC 76901 / BCRC 22586 / CBS 4309 / NBRC 1992 / NRRL Y-12630</strain>
    </source>
</reference>
<dbReference type="Gene3D" id="2.30.30.210">
    <property type="entry name" value="Ribonuclease P/MRP, subunit p29"/>
    <property type="match status" value="1"/>
</dbReference>
<reference key="2">
    <citation type="submission" date="2011-08" db="EMBL/GenBank/DDBJ databases">
        <title>Genome sequence of Naumovozyma castellii.</title>
        <authorList>
            <person name="Gordon J.L."/>
            <person name="Armisen D."/>
            <person name="Proux-Wera E."/>
            <person name="OhEigeartaigh S.S."/>
            <person name="Byrne K.P."/>
            <person name="Wolfe K.H."/>
        </authorList>
    </citation>
    <scope>NUCLEOTIDE SEQUENCE</scope>
    <source>
        <strain>Type strain:CBS 4309</strain>
    </source>
</reference>
<dbReference type="KEGG" id="ncs:NCAS_0A09060"/>
<dbReference type="OrthoDB" id="124041at2759"/>
<evidence type="ECO:0000313" key="4">
    <source>
        <dbReference type="EMBL" id="CCC67464.1"/>
    </source>
</evidence>
<comment type="subcellular location">
    <subcellularLocation>
        <location evidence="1">Nucleus</location>
    </subcellularLocation>
</comment>
<dbReference type="SUPFAM" id="SSF101744">
    <property type="entry name" value="Rof/RNase P subunit-like"/>
    <property type="match status" value="1"/>
</dbReference>
<dbReference type="GO" id="GO:0033204">
    <property type="term" value="F:ribonuclease P RNA binding"/>
    <property type="evidence" value="ECO:0007669"/>
    <property type="project" value="InterPro"/>
</dbReference>
<dbReference type="HOGENOM" id="CLU_998037_0_0_1"/>
<dbReference type="GO" id="GO:0034965">
    <property type="term" value="P:intronic box C/D snoRNA processing"/>
    <property type="evidence" value="ECO:0007669"/>
    <property type="project" value="EnsemblFungi"/>
</dbReference>
<dbReference type="GO" id="GO:0000294">
    <property type="term" value="P:nuclear-transcribed mRNA catabolic process, RNase MRP-dependent"/>
    <property type="evidence" value="ECO:0007669"/>
    <property type="project" value="EnsemblFungi"/>
</dbReference>
<dbReference type="OMA" id="NMIGIEG"/>
<dbReference type="GO" id="GO:0000172">
    <property type="term" value="C:ribonuclease MRP complex"/>
    <property type="evidence" value="ECO:0007669"/>
    <property type="project" value="EnsemblFungi"/>
</dbReference>
<keyword evidence="5" id="KW-1185">Reference proteome</keyword>
<dbReference type="GO" id="GO:0000460">
    <property type="term" value="P:maturation of 5.8S rRNA"/>
    <property type="evidence" value="ECO:0007669"/>
    <property type="project" value="EnsemblFungi"/>
</dbReference>
<protein>
    <recommendedName>
        <fullName evidence="3">Ribonuclease P protein subunit</fullName>
    </recommendedName>
</protein>
<proteinExistence type="inferred from homology"/>
<dbReference type="InterPro" id="IPR023534">
    <property type="entry name" value="Rof/RNase_P-like"/>
</dbReference>
<dbReference type="GO" id="GO:0000171">
    <property type="term" value="F:ribonuclease MRP activity"/>
    <property type="evidence" value="ECO:0007669"/>
    <property type="project" value="EnsemblFungi"/>
</dbReference>
<keyword evidence="3" id="KW-0539">Nucleus</keyword>
<dbReference type="Pfam" id="PF01868">
    <property type="entry name" value="RNase_P-MRP_p29"/>
    <property type="match status" value="1"/>
</dbReference>
<dbReference type="eggNOG" id="KOG4046">
    <property type="taxonomic scope" value="Eukaryota"/>
</dbReference>
<evidence type="ECO:0000256" key="2">
    <source>
        <dbReference type="ARBA" id="ARBA00006181"/>
    </source>
</evidence>
<dbReference type="InterPro" id="IPR016848">
    <property type="entry name" value="RNase_P/MRP_Rpp29-subunit"/>
</dbReference>
<dbReference type="InParanoid" id="G0V7L6"/>
<accession>G0V7L6</accession>
<dbReference type="GO" id="GO:0004526">
    <property type="term" value="F:ribonuclease P activity"/>
    <property type="evidence" value="ECO:0007669"/>
    <property type="project" value="EnsemblFungi"/>
</dbReference>
<evidence type="ECO:0000313" key="5">
    <source>
        <dbReference type="Proteomes" id="UP000001640"/>
    </source>
</evidence>
<dbReference type="GO" id="GO:0001682">
    <property type="term" value="P:tRNA 5'-leader removal"/>
    <property type="evidence" value="ECO:0007669"/>
    <property type="project" value="EnsemblFungi"/>
</dbReference>
<dbReference type="GO" id="GO:0005655">
    <property type="term" value="C:nucleolar ribonuclease P complex"/>
    <property type="evidence" value="ECO:0007669"/>
    <property type="project" value="EnsemblFungi"/>
</dbReference>
<name>G0V7L6_NAUCA</name>
<dbReference type="GeneID" id="96900943"/>
<dbReference type="EMBL" id="HE576752">
    <property type="protein sequence ID" value="CCC67464.1"/>
    <property type="molecule type" value="Genomic_DNA"/>
</dbReference>
<dbReference type="InterPro" id="IPR036980">
    <property type="entry name" value="RNase_P/MRP_Rpp29_sf"/>
</dbReference>
<keyword evidence="3" id="KW-0819">tRNA processing</keyword>
<dbReference type="PANTHER" id="PTHR13348">
    <property type="entry name" value="RIBONUCLEASE P SUBUNIT P29"/>
    <property type="match status" value="1"/>
</dbReference>
<dbReference type="InterPro" id="IPR002730">
    <property type="entry name" value="Rpp29/RNP1"/>
</dbReference>
<dbReference type="AlphaFoldDB" id="G0V7L6"/>
<dbReference type="RefSeq" id="XP_003673845.1">
    <property type="nucleotide sequence ID" value="XM_003673797.1"/>
</dbReference>
<dbReference type="GO" id="GO:0042134">
    <property type="term" value="F:rRNA primary transcript binding"/>
    <property type="evidence" value="ECO:0007669"/>
    <property type="project" value="EnsemblFungi"/>
</dbReference>
<dbReference type="PIRSF" id="PIRSF027081">
    <property type="entry name" value="RNase_P/MRP_p29_subunit"/>
    <property type="match status" value="1"/>
</dbReference>
<dbReference type="FunCoup" id="G0V7L6">
    <property type="interactions" value="246"/>
</dbReference>
<dbReference type="STRING" id="1064592.G0V7L6"/>
<dbReference type="Proteomes" id="UP000001640">
    <property type="component" value="Chromosome 1"/>
</dbReference>
<comment type="similarity">
    <text evidence="2">Belongs to the eukaryotic/archaeal RNase P protein component 1 family.</text>
</comment>
<evidence type="ECO:0000256" key="1">
    <source>
        <dbReference type="ARBA" id="ARBA00004123"/>
    </source>
</evidence>
<gene>
    <name evidence="4" type="primary">NCAS0A09060</name>
    <name evidence="4" type="ordered locus">NCAS_0A09060</name>
</gene>
<evidence type="ECO:0000256" key="3">
    <source>
        <dbReference type="PIRNR" id="PIRNR027081"/>
    </source>
</evidence>
<sequence length="282" mass="32894">MDRVQPFIKECLFTKNFDDPNKPIDEKRLQETLLLLPTDGGLASRLKRNKSKSHLDVTKINDESQRIGTKQPNYRQINKNSKIAFKEYINRCKLNRKKTLRIAHEHKLTTKDTLNDYLLENNKELYDSLPTYEKYLPMHEKLWVGYMKEILNIPANLSNSSKLSINGTTAMMKLSMADYNGSILNVSKSRNKNLIGIQGIVIWDSQKSFIVVTRGKLVDQIKCIPKKGTVFNFEIPVNDEDALQFTILGDRFKYRSSDRAGRKFKNRRCDDMLYYVWKEETV</sequence>